<accession>A0A0C2MJ71</accession>
<protein>
    <recommendedName>
        <fullName evidence="3">Tc1-like transposase DDE domain-containing protein</fullName>
    </recommendedName>
</protein>
<gene>
    <name evidence="1" type="ORF">RF11_14105</name>
</gene>
<keyword evidence="2" id="KW-1185">Reference proteome</keyword>
<dbReference type="AlphaFoldDB" id="A0A0C2MJ71"/>
<evidence type="ECO:0008006" key="3">
    <source>
        <dbReference type="Google" id="ProtNLM"/>
    </source>
</evidence>
<dbReference type="Proteomes" id="UP000031668">
    <property type="component" value="Unassembled WGS sequence"/>
</dbReference>
<evidence type="ECO:0000313" key="2">
    <source>
        <dbReference type="Proteomes" id="UP000031668"/>
    </source>
</evidence>
<organism evidence="1 2">
    <name type="scientific">Thelohanellus kitauei</name>
    <name type="common">Myxosporean</name>
    <dbReference type="NCBI Taxonomy" id="669202"/>
    <lineage>
        <taxon>Eukaryota</taxon>
        <taxon>Metazoa</taxon>
        <taxon>Cnidaria</taxon>
        <taxon>Myxozoa</taxon>
        <taxon>Myxosporea</taxon>
        <taxon>Bivalvulida</taxon>
        <taxon>Platysporina</taxon>
        <taxon>Myxobolidae</taxon>
        <taxon>Thelohanellus</taxon>
    </lineage>
</organism>
<name>A0A0C2MJ71_THEKT</name>
<comment type="caution">
    <text evidence="1">The sequence shown here is derived from an EMBL/GenBank/DDBJ whole genome shotgun (WGS) entry which is preliminary data.</text>
</comment>
<sequence length="293" mass="33173">MPPSALSLMGILSKTLCGIVWSYLLFIYSSESTTTVIFVKPGESDKPLTPLVDQFDSIEVIQNPIRPNFSLFFAKNSHSPEKNAFYRYDPKKPAFELVTLKTSAELVKLSKVVPAGKKMLCISNEDHIAFYINEKLDVEHEQKLLSQHEYVPHPNHPDFIARRQDRDKPLSIKSNKSVSDLVDVGHRAFFKAQDRQFNEVHSCGYFMEAFEQFLSNGIHEFPQNQQVPVTLQENALGVIYLPPYSPFLNLIESLSSKWNNVVKTVPEIRNRPILSSGSIGLNLLTMMAITAIC</sequence>
<dbReference type="OrthoDB" id="7668193at2759"/>
<evidence type="ECO:0000313" key="1">
    <source>
        <dbReference type="EMBL" id="KII61671.1"/>
    </source>
</evidence>
<reference evidence="1 2" key="1">
    <citation type="journal article" date="2014" name="Genome Biol. Evol.">
        <title>The genome of the myxosporean Thelohanellus kitauei shows adaptations to nutrient acquisition within its fish host.</title>
        <authorList>
            <person name="Yang Y."/>
            <person name="Xiong J."/>
            <person name="Zhou Z."/>
            <person name="Huo F."/>
            <person name="Miao W."/>
            <person name="Ran C."/>
            <person name="Liu Y."/>
            <person name="Zhang J."/>
            <person name="Feng J."/>
            <person name="Wang M."/>
            <person name="Wang M."/>
            <person name="Wang L."/>
            <person name="Yao B."/>
        </authorList>
    </citation>
    <scope>NUCLEOTIDE SEQUENCE [LARGE SCALE GENOMIC DNA]</scope>
    <source>
        <strain evidence="1">Wuqing</strain>
    </source>
</reference>
<dbReference type="EMBL" id="JWZT01005286">
    <property type="protein sequence ID" value="KII61671.1"/>
    <property type="molecule type" value="Genomic_DNA"/>
</dbReference>
<proteinExistence type="predicted"/>